<evidence type="ECO:0000313" key="10">
    <source>
        <dbReference type="EMBL" id="KAF7988599.1"/>
    </source>
</evidence>
<dbReference type="PANTHER" id="PTHR48021">
    <property type="match status" value="1"/>
</dbReference>
<reference evidence="10 11" key="1">
    <citation type="submission" date="2020-08" db="EMBL/GenBank/DDBJ databases">
        <title>Aphidius gifuensis genome sequencing and assembly.</title>
        <authorList>
            <person name="Du Z."/>
        </authorList>
    </citation>
    <scope>NUCLEOTIDE SEQUENCE [LARGE SCALE GENOMIC DNA]</scope>
    <source>
        <strain evidence="10">YNYX2018</strain>
        <tissue evidence="10">Adults</tissue>
    </source>
</reference>
<dbReference type="InterPro" id="IPR005828">
    <property type="entry name" value="MFS_sugar_transport-like"/>
</dbReference>
<dbReference type="InterPro" id="IPR050549">
    <property type="entry name" value="MFS_Trehalose_Transporter"/>
</dbReference>
<feature type="transmembrane region" description="Helical" evidence="8">
    <location>
        <begin position="160"/>
        <end position="177"/>
    </location>
</feature>
<dbReference type="PROSITE" id="PS50850">
    <property type="entry name" value="MFS"/>
    <property type="match status" value="1"/>
</dbReference>
<evidence type="ECO:0000256" key="5">
    <source>
        <dbReference type="ARBA" id="ARBA00023136"/>
    </source>
</evidence>
<feature type="transmembrane region" description="Helical" evidence="8">
    <location>
        <begin position="278"/>
        <end position="298"/>
    </location>
</feature>
<feature type="transmembrane region" description="Helical" evidence="8">
    <location>
        <begin position="305"/>
        <end position="327"/>
    </location>
</feature>
<feature type="transmembrane region" description="Helical" evidence="8">
    <location>
        <begin position="132"/>
        <end position="154"/>
    </location>
</feature>
<evidence type="ECO:0000256" key="8">
    <source>
        <dbReference type="SAM" id="Phobius"/>
    </source>
</evidence>
<name>A0A834XNQ3_APHGI</name>
<evidence type="ECO:0000256" key="4">
    <source>
        <dbReference type="ARBA" id="ARBA00022989"/>
    </source>
</evidence>
<keyword evidence="6" id="KW-0325">Glycoprotein</keyword>
<dbReference type="FunFam" id="1.20.1250.20:FF:000055">
    <property type="entry name" value="Facilitated trehalose transporter Tret1-2 homolog"/>
    <property type="match status" value="1"/>
</dbReference>
<keyword evidence="3 8" id="KW-0812">Transmembrane</keyword>
<proteinExistence type="inferred from homology"/>
<comment type="subcellular location">
    <subcellularLocation>
        <location evidence="1">Cell membrane</location>
        <topology evidence="1">Multi-pass membrane protein</topology>
    </subcellularLocation>
</comment>
<keyword evidence="5 8" id="KW-0472">Membrane</keyword>
<protein>
    <recommendedName>
        <fullName evidence="9">Major facilitator superfamily (MFS) profile domain-containing protein</fullName>
    </recommendedName>
</protein>
<dbReference type="InterPro" id="IPR005829">
    <property type="entry name" value="Sugar_transporter_CS"/>
</dbReference>
<dbReference type="EMBL" id="JACMRX010000005">
    <property type="protein sequence ID" value="KAF7988599.1"/>
    <property type="molecule type" value="Genomic_DNA"/>
</dbReference>
<feature type="transmembrane region" description="Helical" evidence="8">
    <location>
        <begin position="99"/>
        <end position="120"/>
    </location>
</feature>
<accession>A0A834XNQ3</accession>
<dbReference type="Gene3D" id="1.20.1250.20">
    <property type="entry name" value="MFS general substrate transporter like domains"/>
    <property type="match status" value="1"/>
</dbReference>
<feature type="transmembrane region" description="Helical" evidence="8">
    <location>
        <begin position="339"/>
        <end position="363"/>
    </location>
</feature>
<gene>
    <name evidence="10" type="ORF">HCN44_001172</name>
</gene>
<feature type="transmembrane region" description="Helical" evidence="8">
    <location>
        <begin position="46"/>
        <end position="66"/>
    </location>
</feature>
<dbReference type="GO" id="GO:0005886">
    <property type="term" value="C:plasma membrane"/>
    <property type="evidence" value="ECO:0007669"/>
    <property type="project" value="UniProtKB-SubCell"/>
</dbReference>
<feature type="transmembrane region" description="Helical" evidence="8">
    <location>
        <begin position="375"/>
        <end position="395"/>
    </location>
</feature>
<feature type="transmembrane region" description="Helical" evidence="8">
    <location>
        <begin position="407"/>
        <end position="426"/>
    </location>
</feature>
<dbReference type="SUPFAM" id="SSF103473">
    <property type="entry name" value="MFS general substrate transporter"/>
    <property type="match status" value="1"/>
</dbReference>
<dbReference type="PANTHER" id="PTHR48021:SF46">
    <property type="entry name" value="MAJOR FACILITATOR SUPERFAMILY (MFS) PROFILE DOMAIN-CONTAINING PROTEIN"/>
    <property type="match status" value="1"/>
</dbReference>
<feature type="domain" description="Major facilitator superfamily (MFS) profile" evidence="9">
    <location>
        <begin position="2"/>
        <end position="430"/>
    </location>
</feature>
<evidence type="ECO:0000256" key="6">
    <source>
        <dbReference type="ARBA" id="ARBA00023180"/>
    </source>
</evidence>
<organism evidence="10 11">
    <name type="scientific">Aphidius gifuensis</name>
    <name type="common">Parasitoid wasp</name>
    <dbReference type="NCBI Taxonomy" id="684658"/>
    <lineage>
        <taxon>Eukaryota</taxon>
        <taxon>Metazoa</taxon>
        <taxon>Ecdysozoa</taxon>
        <taxon>Arthropoda</taxon>
        <taxon>Hexapoda</taxon>
        <taxon>Insecta</taxon>
        <taxon>Pterygota</taxon>
        <taxon>Neoptera</taxon>
        <taxon>Endopterygota</taxon>
        <taxon>Hymenoptera</taxon>
        <taxon>Apocrita</taxon>
        <taxon>Ichneumonoidea</taxon>
        <taxon>Braconidae</taxon>
        <taxon>Aphidiinae</taxon>
        <taxon>Aphidius</taxon>
    </lineage>
</organism>
<sequence length="453" mass="50327">MYLYAAAFASYLGIVSSSIFFGWSSPVLPLYELKDSPFHLNADEGAWIASLFPMGCALGPITYLLFSHAGRKTLLMSAAIPWISGWMIIAFAAAPWELYLSRFVSGIGTGIAFSVTPMYLGEISPAKIRGILLTIIMMASRLGILFAYVVFPFVKIQTSAMISMMIPVLFVMSFIWLPESPYHYMRRGNRDNAAKSLSKIRGKKIDINDELIKIESSVKSEMANSGSFKEILFIPGNRKSLQICTMLGLFQQLSGSQAIMLYTEKIFDQANVDIEGKYLAIILGVIQVICTGLCAVVVDRHGRRPLLLFSTIGSLLSTGSVAIYFNLKHENYNTSSIEWLPAFGCMMYVVFYSLGLAPLPTAMIGELFATNVKPLGCAIVVFVANFTGFLVGKMYQVVCDTIGTHFAFWTFTFFNIIAVFYIYICVPETKGKTLQEIQDDLHIKEIKNETVKI</sequence>
<dbReference type="AlphaFoldDB" id="A0A834XNQ3"/>
<feature type="transmembrane region" description="Helical" evidence="8">
    <location>
        <begin position="73"/>
        <end position="93"/>
    </location>
</feature>
<dbReference type="InterPro" id="IPR020846">
    <property type="entry name" value="MFS_dom"/>
</dbReference>
<evidence type="ECO:0000259" key="9">
    <source>
        <dbReference type="PROSITE" id="PS50850"/>
    </source>
</evidence>
<dbReference type="GO" id="GO:0022857">
    <property type="term" value="F:transmembrane transporter activity"/>
    <property type="evidence" value="ECO:0007669"/>
    <property type="project" value="InterPro"/>
</dbReference>
<evidence type="ECO:0000256" key="7">
    <source>
        <dbReference type="ARBA" id="ARBA00024348"/>
    </source>
</evidence>
<comment type="caution">
    <text evidence="10">The sequence shown here is derived from an EMBL/GenBank/DDBJ whole genome shotgun (WGS) entry which is preliminary data.</text>
</comment>
<dbReference type="PRINTS" id="PR00171">
    <property type="entry name" value="SUGRTRNSPORT"/>
</dbReference>
<dbReference type="Pfam" id="PF00083">
    <property type="entry name" value="Sugar_tr"/>
    <property type="match status" value="1"/>
</dbReference>
<dbReference type="Proteomes" id="UP000639338">
    <property type="component" value="Unassembled WGS sequence"/>
</dbReference>
<keyword evidence="2" id="KW-1003">Cell membrane</keyword>
<evidence type="ECO:0000256" key="3">
    <source>
        <dbReference type="ARBA" id="ARBA00022692"/>
    </source>
</evidence>
<evidence type="ECO:0000256" key="1">
    <source>
        <dbReference type="ARBA" id="ARBA00004651"/>
    </source>
</evidence>
<keyword evidence="11" id="KW-1185">Reference proteome</keyword>
<evidence type="ECO:0000313" key="11">
    <source>
        <dbReference type="Proteomes" id="UP000639338"/>
    </source>
</evidence>
<dbReference type="PROSITE" id="PS00217">
    <property type="entry name" value="SUGAR_TRANSPORT_2"/>
    <property type="match status" value="1"/>
</dbReference>
<dbReference type="InterPro" id="IPR036259">
    <property type="entry name" value="MFS_trans_sf"/>
</dbReference>
<keyword evidence="4 8" id="KW-1133">Transmembrane helix</keyword>
<dbReference type="InterPro" id="IPR003663">
    <property type="entry name" value="Sugar/inositol_transpt"/>
</dbReference>
<dbReference type="OrthoDB" id="4142200at2759"/>
<comment type="similarity">
    <text evidence="7">Belongs to the major facilitator superfamily. Sugar transporter (TC 2.A.1.1) family. Trehalose transporter subfamily.</text>
</comment>
<evidence type="ECO:0000256" key="2">
    <source>
        <dbReference type="ARBA" id="ARBA00022475"/>
    </source>
</evidence>
<feature type="transmembrane region" description="Helical" evidence="8">
    <location>
        <begin position="243"/>
        <end position="263"/>
    </location>
</feature>